<dbReference type="Gene3D" id="1.10.357.10">
    <property type="entry name" value="Tetracycline Repressor, domain 2"/>
    <property type="match status" value="1"/>
</dbReference>
<dbReference type="OrthoDB" id="9816296at2"/>
<name>A0A0F5HY95_BACTR</name>
<dbReference type="Pfam" id="PF13977">
    <property type="entry name" value="TetR_C_6"/>
    <property type="match status" value="1"/>
</dbReference>
<dbReference type="EMBL" id="JWIR02000037">
    <property type="protein sequence ID" value="KKB39822.1"/>
    <property type="molecule type" value="Genomic_DNA"/>
</dbReference>
<dbReference type="Proteomes" id="UP000031563">
    <property type="component" value="Unassembled WGS sequence"/>
</dbReference>
<evidence type="ECO:0000256" key="2">
    <source>
        <dbReference type="ARBA" id="ARBA00023015"/>
    </source>
</evidence>
<dbReference type="InterPro" id="IPR050109">
    <property type="entry name" value="HTH-type_TetR-like_transc_reg"/>
</dbReference>
<keyword evidence="1" id="KW-0678">Repressor</keyword>
<feature type="DNA-binding region" description="H-T-H motif" evidence="5">
    <location>
        <begin position="31"/>
        <end position="50"/>
    </location>
</feature>
<dbReference type="PRINTS" id="PR00455">
    <property type="entry name" value="HTHTETR"/>
</dbReference>
<evidence type="ECO:0000256" key="4">
    <source>
        <dbReference type="ARBA" id="ARBA00023163"/>
    </source>
</evidence>
<dbReference type="STRING" id="1221996.QY95_02039"/>
<dbReference type="SUPFAM" id="SSF46689">
    <property type="entry name" value="Homeodomain-like"/>
    <property type="match status" value="1"/>
</dbReference>
<sequence length="200" mass="22949">MPKLVDHEKRKKQIAEATWRVILDRGMEGATVRNIAKEAGLSLGALRHYFSTQEELLIYAMDLVKNQAEQRIYRVIDRKLPPKEMALNMLLELLPTTEETRAEMEVWFSFVAYARHKRAGVHPYEDGLFDGITRMVHSLNKAGYLRDGIDLDAEAERLYALIDGLALHALLAPDRLNQTRLSEIVGNHLDSIWQETPQKD</sequence>
<dbReference type="PANTHER" id="PTHR30055">
    <property type="entry name" value="HTH-TYPE TRANSCRIPTIONAL REGULATOR RUTR"/>
    <property type="match status" value="1"/>
</dbReference>
<dbReference type="Pfam" id="PF00440">
    <property type="entry name" value="TetR_N"/>
    <property type="match status" value="1"/>
</dbReference>
<dbReference type="PROSITE" id="PS50977">
    <property type="entry name" value="HTH_TETR_2"/>
    <property type="match status" value="1"/>
</dbReference>
<dbReference type="InterPro" id="IPR023772">
    <property type="entry name" value="DNA-bd_HTH_TetR-type_CS"/>
</dbReference>
<keyword evidence="8" id="KW-1185">Reference proteome</keyword>
<keyword evidence="4" id="KW-0804">Transcription</keyword>
<keyword evidence="3 5" id="KW-0238">DNA-binding</keyword>
<accession>A0A0F5I3V8</accession>
<accession>A0A0F5HY95</accession>
<evidence type="ECO:0000313" key="8">
    <source>
        <dbReference type="Proteomes" id="UP000031563"/>
    </source>
</evidence>
<dbReference type="InterPro" id="IPR039538">
    <property type="entry name" value="BetI_C"/>
</dbReference>
<gene>
    <name evidence="7" type="ORF">QY95_02039</name>
</gene>
<evidence type="ECO:0000313" key="7">
    <source>
        <dbReference type="EMBL" id="KKB39822.1"/>
    </source>
</evidence>
<evidence type="ECO:0000256" key="3">
    <source>
        <dbReference type="ARBA" id="ARBA00023125"/>
    </source>
</evidence>
<dbReference type="GO" id="GO:0003700">
    <property type="term" value="F:DNA-binding transcription factor activity"/>
    <property type="evidence" value="ECO:0007669"/>
    <property type="project" value="TreeGrafter"/>
</dbReference>
<protein>
    <submittedName>
        <fullName evidence="7">HTH-type transcriptional regulator pksA</fullName>
    </submittedName>
</protein>
<reference evidence="7" key="1">
    <citation type="submission" date="2015-02" db="EMBL/GenBank/DDBJ databases">
        <title>Genome Assembly of Bacillaceae bacterium MTCC 8252.</title>
        <authorList>
            <person name="Verma A."/>
            <person name="Khatri I."/>
            <person name="Mual P."/>
            <person name="Subramanian S."/>
            <person name="Krishnamurthi S."/>
        </authorList>
    </citation>
    <scope>NUCLEOTIDE SEQUENCE [LARGE SCALE GENOMIC DNA]</scope>
    <source>
        <strain evidence="7">MTCC 8252</strain>
    </source>
</reference>
<dbReference type="PANTHER" id="PTHR30055:SF226">
    <property type="entry name" value="HTH-TYPE TRANSCRIPTIONAL REGULATOR PKSA"/>
    <property type="match status" value="1"/>
</dbReference>
<dbReference type="GO" id="GO:0000976">
    <property type="term" value="F:transcription cis-regulatory region binding"/>
    <property type="evidence" value="ECO:0007669"/>
    <property type="project" value="TreeGrafter"/>
</dbReference>
<feature type="domain" description="HTH tetR-type" evidence="6">
    <location>
        <begin position="8"/>
        <end position="68"/>
    </location>
</feature>
<dbReference type="PROSITE" id="PS01081">
    <property type="entry name" value="HTH_TETR_1"/>
    <property type="match status" value="1"/>
</dbReference>
<organism evidence="7 8">
    <name type="scientific">Bacillus thermotolerans</name>
    <name type="common">Quasibacillus thermotolerans</name>
    <dbReference type="NCBI Taxonomy" id="1221996"/>
    <lineage>
        <taxon>Bacteria</taxon>
        <taxon>Bacillati</taxon>
        <taxon>Bacillota</taxon>
        <taxon>Bacilli</taxon>
        <taxon>Bacillales</taxon>
        <taxon>Bacillaceae</taxon>
        <taxon>Bacillus</taxon>
    </lineage>
</organism>
<dbReference type="InterPro" id="IPR001647">
    <property type="entry name" value="HTH_TetR"/>
</dbReference>
<evidence type="ECO:0000256" key="1">
    <source>
        <dbReference type="ARBA" id="ARBA00022491"/>
    </source>
</evidence>
<evidence type="ECO:0000256" key="5">
    <source>
        <dbReference type="PROSITE-ProRule" id="PRU00335"/>
    </source>
</evidence>
<dbReference type="InterPro" id="IPR009057">
    <property type="entry name" value="Homeodomain-like_sf"/>
</dbReference>
<dbReference type="AlphaFoldDB" id="A0A0F5HY95"/>
<dbReference type="SUPFAM" id="SSF48498">
    <property type="entry name" value="Tetracyclin repressor-like, C-terminal domain"/>
    <property type="match status" value="1"/>
</dbReference>
<dbReference type="RefSeq" id="WP_039230328.1">
    <property type="nucleotide sequence ID" value="NZ_JWIQ02000007.1"/>
</dbReference>
<evidence type="ECO:0000259" key="6">
    <source>
        <dbReference type="PROSITE" id="PS50977"/>
    </source>
</evidence>
<proteinExistence type="predicted"/>
<comment type="caution">
    <text evidence="7">The sequence shown here is derived from an EMBL/GenBank/DDBJ whole genome shotgun (WGS) entry which is preliminary data.</text>
</comment>
<dbReference type="InterPro" id="IPR036271">
    <property type="entry name" value="Tet_transcr_reg_TetR-rel_C_sf"/>
</dbReference>
<keyword evidence="2" id="KW-0805">Transcription regulation</keyword>